<dbReference type="EMBL" id="BMXA01000001">
    <property type="protein sequence ID" value="GGZ97207.1"/>
    <property type="molecule type" value="Genomic_DNA"/>
</dbReference>
<keyword evidence="1" id="KW-0812">Transmembrane</keyword>
<feature type="transmembrane region" description="Helical" evidence="1">
    <location>
        <begin position="340"/>
        <end position="360"/>
    </location>
</feature>
<feature type="transmembrane region" description="Helical" evidence="1">
    <location>
        <begin position="34"/>
        <end position="54"/>
    </location>
</feature>
<dbReference type="InterPro" id="IPR050623">
    <property type="entry name" value="Glucan_succinyl_AcylTrfase"/>
</dbReference>
<dbReference type="GO" id="GO:0016747">
    <property type="term" value="F:acyltransferase activity, transferring groups other than amino-acyl groups"/>
    <property type="evidence" value="ECO:0007669"/>
    <property type="project" value="InterPro"/>
</dbReference>
<dbReference type="PANTHER" id="PTHR36927:SF3">
    <property type="entry name" value="GLUCANS BIOSYNTHESIS PROTEIN C"/>
    <property type="match status" value="1"/>
</dbReference>
<feature type="domain" description="Acyltransferase 3" evidence="2">
    <location>
        <begin position="30"/>
        <end position="381"/>
    </location>
</feature>
<keyword evidence="3" id="KW-0808">Transferase</keyword>
<reference evidence="3" key="1">
    <citation type="journal article" date="2014" name="Int. J. Syst. Evol. Microbiol.">
        <title>Complete genome sequence of Corynebacterium casei LMG S-19264T (=DSM 44701T), isolated from a smear-ripened cheese.</title>
        <authorList>
            <consortium name="US DOE Joint Genome Institute (JGI-PGF)"/>
            <person name="Walter F."/>
            <person name="Albersmeier A."/>
            <person name="Kalinowski J."/>
            <person name="Ruckert C."/>
        </authorList>
    </citation>
    <scope>NUCLEOTIDE SEQUENCE</scope>
    <source>
        <strain evidence="3">KCTC 12711</strain>
    </source>
</reference>
<evidence type="ECO:0000313" key="4">
    <source>
        <dbReference type="Proteomes" id="UP000614811"/>
    </source>
</evidence>
<keyword evidence="3" id="KW-0012">Acyltransferase</keyword>
<feature type="transmembrane region" description="Helical" evidence="1">
    <location>
        <begin position="268"/>
        <end position="286"/>
    </location>
</feature>
<feature type="transmembrane region" description="Helical" evidence="1">
    <location>
        <begin position="366"/>
        <end position="384"/>
    </location>
</feature>
<feature type="transmembrane region" description="Helical" evidence="1">
    <location>
        <begin position="208"/>
        <end position="227"/>
    </location>
</feature>
<dbReference type="PANTHER" id="PTHR36927">
    <property type="entry name" value="BLR4337 PROTEIN"/>
    <property type="match status" value="1"/>
</dbReference>
<evidence type="ECO:0000256" key="1">
    <source>
        <dbReference type="SAM" id="Phobius"/>
    </source>
</evidence>
<gene>
    <name evidence="3" type="ORF">GCM10008090_01860</name>
</gene>
<dbReference type="Proteomes" id="UP000614811">
    <property type="component" value="Unassembled WGS sequence"/>
</dbReference>
<feature type="transmembrane region" description="Helical" evidence="1">
    <location>
        <begin position="173"/>
        <end position="196"/>
    </location>
</feature>
<protein>
    <submittedName>
        <fullName evidence="3">Acyltransferase</fullName>
    </submittedName>
</protein>
<feature type="transmembrane region" description="Helical" evidence="1">
    <location>
        <begin position="298"/>
        <end position="319"/>
    </location>
</feature>
<dbReference type="AlphaFoldDB" id="A0A918RGW2"/>
<feature type="transmembrane region" description="Helical" evidence="1">
    <location>
        <begin position="112"/>
        <end position="130"/>
    </location>
</feature>
<organism evidence="3 4">
    <name type="scientific">Arenicella chitinivorans</name>
    <dbReference type="NCBI Taxonomy" id="1329800"/>
    <lineage>
        <taxon>Bacteria</taxon>
        <taxon>Pseudomonadati</taxon>
        <taxon>Pseudomonadota</taxon>
        <taxon>Gammaproteobacteria</taxon>
        <taxon>Arenicellales</taxon>
        <taxon>Arenicellaceae</taxon>
        <taxon>Arenicella</taxon>
    </lineage>
</organism>
<feature type="transmembrane region" description="Helical" evidence="1">
    <location>
        <begin position="239"/>
        <end position="256"/>
    </location>
</feature>
<proteinExistence type="predicted"/>
<evidence type="ECO:0000259" key="2">
    <source>
        <dbReference type="Pfam" id="PF01757"/>
    </source>
</evidence>
<sequence>MIRSANFAQLIDQHTHAMQATPQPTLNRRHDIDWVRTLAFLLLIFYHIGMYYVADWGWHVKSEHQSELLQTLMLLINPWRMPLIFIISGMALAAVERKFNARSLITMRTTRLLLPAIVCSYLIVWPQAYFEAVQYHGYTGTATNFFLNYLTPGTELLPEMHHSPLGLFTWNHLWYLFYLWTYTLVFIALKQTITLLETPVQWLVKRPYLGLPVVVGWLVLIELTLPPHFPKTNALVDDWYNHARYFSLLILGYYLFRSQAFFQKVADARNWFLISAIGLSVFALVIKSDAWFWQWGRATPLVILVSAALMCIFAIFAYAHRHLNQPSPVLRYMNQAILPWYIVHQTITIVIASLIKPIAFGPILEATIVIIGTLLGCFLSYELIKRVRVLRAMFGLKNEKRTRDF</sequence>
<feature type="transmembrane region" description="Helical" evidence="1">
    <location>
        <begin position="74"/>
        <end position="92"/>
    </location>
</feature>
<keyword evidence="1" id="KW-1133">Transmembrane helix</keyword>
<accession>A0A918RGW2</accession>
<keyword evidence="1" id="KW-0472">Membrane</keyword>
<dbReference type="Pfam" id="PF01757">
    <property type="entry name" value="Acyl_transf_3"/>
    <property type="match status" value="1"/>
</dbReference>
<evidence type="ECO:0000313" key="3">
    <source>
        <dbReference type="EMBL" id="GGZ97207.1"/>
    </source>
</evidence>
<name>A0A918RGW2_9GAMM</name>
<reference evidence="3" key="2">
    <citation type="submission" date="2020-09" db="EMBL/GenBank/DDBJ databases">
        <authorList>
            <person name="Sun Q."/>
            <person name="Kim S."/>
        </authorList>
    </citation>
    <scope>NUCLEOTIDE SEQUENCE</scope>
    <source>
        <strain evidence="3">KCTC 12711</strain>
    </source>
</reference>
<comment type="caution">
    <text evidence="3">The sequence shown here is derived from an EMBL/GenBank/DDBJ whole genome shotgun (WGS) entry which is preliminary data.</text>
</comment>
<keyword evidence="4" id="KW-1185">Reference proteome</keyword>
<dbReference type="InterPro" id="IPR002656">
    <property type="entry name" value="Acyl_transf_3_dom"/>
</dbReference>